<dbReference type="HAMAP" id="MF_00974">
    <property type="entry name" value="DNA_primase_DnaG"/>
    <property type="match status" value="1"/>
</dbReference>
<dbReference type="RefSeq" id="WP_189401457.1">
    <property type="nucleotide sequence ID" value="NZ_BMXA01000004.1"/>
</dbReference>
<dbReference type="SUPFAM" id="SSF57783">
    <property type="entry name" value="Zinc beta-ribbon"/>
    <property type="match status" value="1"/>
</dbReference>
<keyword evidence="2 12" id="KW-0639">Primosome</keyword>
<evidence type="ECO:0000256" key="3">
    <source>
        <dbReference type="ARBA" id="ARBA00022679"/>
    </source>
</evidence>
<dbReference type="GO" id="GO:1990077">
    <property type="term" value="C:primosome complex"/>
    <property type="evidence" value="ECO:0007669"/>
    <property type="project" value="UniProtKB-KW"/>
</dbReference>
<dbReference type="CDD" id="cd03364">
    <property type="entry name" value="TOPRIM_DnaG_primases"/>
    <property type="match status" value="1"/>
</dbReference>
<evidence type="ECO:0000256" key="15">
    <source>
        <dbReference type="SAM" id="MobiDB-lite"/>
    </source>
</evidence>
<dbReference type="PANTHER" id="PTHR30313">
    <property type="entry name" value="DNA PRIMASE"/>
    <property type="match status" value="1"/>
</dbReference>
<dbReference type="FunFam" id="3.90.980.10:FF:000001">
    <property type="entry name" value="DNA primase"/>
    <property type="match status" value="1"/>
</dbReference>
<dbReference type="InterPro" id="IPR037068">
    <property type="entry name" value="DNA_primase_core_N_sf"/>
</dbReference>
<keyword evidence="3 12" id="KW-0808">Transferase</keyword>
<dbReference type="FunFam" id="3.40.1360.10:FF:000002">
    <property type="entry name" value="DNA primase"/>
    <property type="match status" value="1"/>
</dbReference>
<dbReference type="Gene3D" id="3.90.580.10">
    <property type="entry name" value="Zinc finger, CHC2-type domain"/>
    <property type="match status" value="1"/>
</dbReference>
<comment type="function">
    <text evidence="12 13">RNA polymerase that catalyzes the synthesis of short RNA molecules used as primers for DNA polymerase during DNA replication.</text>
</comment>
<gene>
    <name evidence="12 17" type="primary">dnaG</name>
    <name evidence="17" type="ORF">GCM10008090_23950</name>
</gene>
<keyword evidence="18" id="KW-1185">Reference proteome</keyword>
<dbReference type="SUPFAM" id="SSF56731">
    <property type="entry name" value="DNA primase core"/>
    <property type="match status" value="1"/>
</dbReference>
<evidence type="ECO:0000256" key="8">
    <source>
        <dbReference type="ARBA" id="ARBA00022833"/>
    </source>
</evidence>
<dbReference type="PROSITE" id="PS50880">
    <property type="entry name" value="TOPRIM"/>
    <property type="match status" value="1"/>
</dbReference>
<dbReference type="InterPro" id="IPR030846">
    <property type="entry name" value="DnaG_bac"/>
</dbReference>
<evidence type="ECO:0000256" key="14">
    <source>
        <dbReference type="PIRSR" id="PIRSR002811-1"/>
    </source>
</evidence>
<dbReference type="FunFam" id="3.90.580.10:FF:000001">
    <property type="entry name" value="DNA primase"/>
    <property type="match status" value="1"/>
</dbReference>
<dbReference type="InterPro" id="IPR050219">
    <property type="entry name" value="DnaG_primase"/>
</dbReference>
<dbReference type="InterPro" id="IPR006295">
    <property type="entry name" value="DNA_primase_DnaG"/>
</dbReference>
<keyword evidence="7 12" id="KW-0863">Zinc-finger</keyword>
<dbReference type="Gene3D" id="1.20.50.20">
    <property type="entry name" value="DnaG, RNA polymerase domain, helical bundle"/>
    <property type="match status" value="1"/>
</dbReference>
<keyword evidence="6 12" id="KW-0479">Metal-binding</keyword>
<feature type="domain" description="Toprim" evidence="16">
    <location>
        <begin position="265"/>
        <end position="347"/>
    </location>
</feature>
<dbReference type="SUPFAM" id="SSF117023">
    <property type="entry name" value="DNA primase DnaG, C-terminal domain"/>
    <property type="match status" value="1"/>
</dbReference>
<keyword evidence="5 12" id="KW-0235">DNA replication</keyword>
<dbReference type="EMBL" id="BMXA01000004">
    <property type="protein sequence ID" value="GHA13422.1"/>
    <property type="molecule type" value="Genomic_DNA"/>
</dbReference>
<dbReference type="InterPro" id="IPR013264">
    <property type="entry name" value="DNAG_N"/>
</dbReference>
<dbReference type="SMART" id="SM00766">
    <property type="entry name" value="DnaG_DnaB_bind"/>
    <property type="match status" value="1"/>
</dbReference>
<dbReference type="Pfam" id="PF10410">
    <property type="entry name" value="DnaB_bind"/>
    <property type="match status" value="1"/>
</dbReference>
<evidence type="ECO:0000313" key="17">
    <source>
        <dbReference type="EMBL" id="GHA13422.1"/>
    </source>
</evidence>
<organism evidence="17 18">
    <name type="scientific">Arenicella chitinivorans</name>
    <dbReference type="NCBI Taxonomy" id="1329800"/>
    <lineage>
        <taxon>Bacteria</taxon>
        <taxon>Pseudomonadati</taxon>
        <taxon>Pseudomonadota</taxon>
        <taxon>Gammaproteobacteria</taxon>
        <taxon>Arenicellales</taxon>
        <taxon>Arenicellaceae</taxon>
        <taxon>Arenicella</taxon>
    </lineage>
</organism>
<name>A0A918RUP3_9GAMM</name>
<accession>A0A918RUP3</accession>
<evidence type="ECO:0000256" key="11">
    <source>
        <dbReference type="ARBA" id="ARBA00023163"/>
    </source>
</evidence>
<dbReference type="Gene3D" id="1.10.860.10">
    <property type="entry name" value="DNAb Helicase, Chain A"/>
    <property type="match status" value="1"/>
</dbReference>
<evidence type="ECO:0000256" key="9">
    <source>
        <dbReference type="ARBA" id="ARBA00022842"/>
    </source>
</evidence>
<feature type="compositionally biased region" description="Basic residues" evidence="15">
    <location>
        <begin position="448"/>
        <end position="458"/>
    </location>
</feature>
<dbReference type="Gene3D" id="3.90.980.10">
    <property type="entry name" value="DNA primase, catalytic core, N-terminal domain"/>
    <property type="match status" value="1"/>
</dbReference>
<comment type="domain">
    <text evidence="12">Contains an N-terminal zinc-binding domain, a central core domain that contains the primase activity, and a C-terminal DnaB-binding domain.</text>
</comment>
<keyword evidence="9" id="KW-0460">Magnesium</keyword>
<evidence type="ECO:0000256" key="13">
    <source>
        <dbReference type="PIRNR" id="PIRNR002811"/>
    </source>
</evidence>
<dbReference type="EC" id="2.7.7.101" evidence="12"/>
<dbReference type="InterPro" id="IPR002694">
    <property type="entry name" value="Znf_CHC2"/>
</dbReference>
<keyword evidence="8 12" id="KW-0862">Zinc</keyword>
<dbReference type="InterPro" id="IPR013173">
    <property type="entry name" value="DNA_primase_DnaG_DnaB-bd_dom"/>
</dbReference>
<evidence type="ECO:0000256" key="7">
    <source>
        <dbReference type="ARBA" id="ARBA00022771"/>
    </source>
</evidence>
<keyword evidence="1 12" id="KW-0240">DNA-directed RNA polymerase</keyword>
<dbReference type="SMART" id="SM00400">
    <property type="entry name" value="ZnF_CHCC"/>
    <property type="match status" value="1"/>
</dbReference>
<feature type="zinc finger region" description="CHC2-type" evidence="12 14">
    <location>
        <begin position="40"/>
        <end position="64"/>
    </location>
</feature>
<evidence type="ECO:0000256" key="12">
    <source>
        <dbReference type="HAMAP-Rule" id="MF_00974"/>
    </source>
</evidence>
<dbReference type="SMART" id="SM00493">
    <property type="entry name" value="TOPRIM"/>
    <property type="match status" value="1"/>
</dbReference>
<dbReference type="Proteomes" id="UP000614811">
    <property type="component" value="Unassembled WGS sequence"/>
</dbReference>
<protein>
    <recommendedName>
        <fullName evidence="12 13">DNA primase</fullName>
        <ecNumber evidence="12">2.7.7.101</ecNumber>
    </recommendedName>
</protein>
<evidence type="ECO:0000313" key="18">
    <source>
        <dbReference type="Proteomes" id="UP000614811"/>
    </source>
</evidence>
<dbReference type="Gene3D" id="3.40.1360.10">
    <property type="match status" value="1"/>
</dbReference>
<dbReference type="PIRSF" id="PIRSF002811">
    <property type="entry name" value="DnaG"/>
    <property type="match status" value="1"/>
</dbReference>
<dbReference type="GO" id="GO:0003677">
    <property type="term" value="F:DNA binding"/>
    <property type="evidence" value="ECO:0007669"/>
    <property type="project" value="UniProtKB-KW"/>
</dbReference>
<dbReference type="InterPro" id="IPR036977">
    <property type="entry name" value="DNA_primase_Znf_CHC2"/>
</dbReference>
<dbReference type="GO" id="GO:0005737">
    <property type="term" value="C:cytoplasm"/>
    <property type="evidence" value="ECO:0007669"/>
    <property type="project" value="TreeGrafter"/>
</dbReference>
<evidence type="ECO:0000256" key="1">
    <source>
        <dbReference type="ARBA" id="ARBA00022478"/>
    </source>
</evidence>
<evidence type="ECO:0000256" key="4">
    <source>
        <dbReference type="ARBA" id="ARBA00022695"/>
    </source>
</evidence>
<evidence type="ECO:0000259" key="16">
    <source>
        <dbReference type="PROSITE" id="PS50880"/>
    </source>
</evidence>
<evidence type="ECO:0000256" key="6">
    <source>
        <dbReference type="ARBA" id="ARBA00022723"/>
    </source>
</evidence>
<comment type="caution">
    <text evidence="17">The sequence shown here is derived from an EMBL/GenBank/DDBJ whole genome shotgun (WGS) entry which is preliminary data.</text>
</comment>
<dbReference type="Pfam" id="PF13155">
    <property type="entry name" value="Toprim_2"/>
    <property type="match status" value="1"/>
</dbReference>
<keyword evidence="4 12" id="KW-0548">Nucleotidyltransferase</keyword>
<comment type="catalytic activity">
    <reaction evidence="12">
        <text>ssDNA + n NTP = ssDNA/pppN(pN)n-1 hybrid + (n-1) diphosphate.</text>
        <dbReference type="EC" id="2.7.7.101"/>
    </reaction>
</comment>
<proteinExistence type="inferred from homology"/>
<comment type="similarity">
    <text evidence="12 13">Belongs to the DnaG primase family.</text>
</comment>
<keyword evidence="10 12" id="KW-0238">DNA-binding</keyword>
<dbReference type="GO" id="GO:0003899">
    <property type="term" value="F:DNA-directed RNA polymerase activity"/>
    <property type="evidence" value="ECO:0007669"/>
    <property type="project" value="UniProtKB-UniRule"/>
</dbReference>
<dbReference type="Pfam" id="PF08275">
    <property type="entry name" value="DNAG_N"/>
    <property type="match status" value="1"/>
</dbReference>
<dbReference type="Pfam" id="PF01807">
    <property type="entry name" value="Zn_ribbon_DnaG"/>
    <property type="match status" value="1"/>
</dbReference>
<dbReference type="Pfam" id="PF08278">
    <property type="entry name" value="DnaG_DnaB_bind"/>
    <property type="match status" value="1"/>
</dbReference>
<dbReference type="PANTHER" id="PTHR30313:SF2">
    <property type="entry name" value="DNA PRIMASE"/>
    <property type="match status" value="1"/>
</dbReference>
<dbReference type="InterPro" id="IPR019475">
    <property type="entry name" value="DNA_primase_DnaB-bd"/>
</dbReference>
<evidence type="ECO:0000256" key="10">
    <source>
        <dbReference type="ARBA" id="ARBA00023125"/>
    </source>
</evidence>
<evidence type="ECO:0000256" key="2">
    <source>
        <dbReference type="ARBA" id="ARBA00022515"/>
    </source>
</evidence>
<dbReference type="GO" id="GO:0006269">
    <property type="term" value="P:DNA replication, synthesis of primer"/>
    <property type="evidence" value="ECO:0007669"/>
    <property type="project" value="UniProtKB-UniRule"/>
</dbReference>
<keyword evidence="11 12" id="KW-0804">Transcription</keyword>
<dbReference type="GO" id="GO:0000428">
    <property type="term" value="C:DNA-directed RNA polymerase complex"/>
    <property type="evidence" value="ECO:0007669"/>
    <property type="project" value="UniProtKB-KW"/>
</dbReference>
<dbReference type="AlphaFoldDB" id="A0A918RUP3"/>
<reference evidence="17" key="2">
    <citation type="submission" date="2020-09" db="EMBL/GenBank/DDBJ databases">
        <authorList>
            <person name="Sun Q."/>
            <person name="Kim S."/>
        </authorList>
    </citation>
    <scope>NUCLEOTIDE SEQUENCE</scope>
    <source>
        <strain evidence="17">KCTC 12711</strain>
    </source>
</reference>
<dbReference type="InterPro" id="IPR034151">
    <property type="entry name" value="TOPRIM_DnaG_bac"/>
</dbReference>
<sequence length="609" mass="67984">MAGRIPQHFIDQLLNRVDVVDLIDGYVPLKKAGANYKACCPFHNEKTPSFTVSPAKQFYHCFGCGANGTAIGFLMEYDHMEFREAIEKLASLAGMEIPEESQGHTPKPKVSQGIDLYQLMDTVNEFYQQQLRAHTHKQQAIDYLKQRGISGQIAKRFGLGFAPPGWDNLMSTHGATTSAQKALLDTGMLTENDKKRVYDRFRHRIMFPIHDHRGRVVGFGGRVLNKADEQAGNPKYLNSPETPIFHKGSELYNLHGARAGIKDADGVLVVEGYMDVVALAQAGIDNAVATLGTATSSMHLQRLFRHTQNITFSFDGDRAGRAAAWKALETSLPLLQDGYQMSFLFLPDGEDPDTMVKKVGKEAFEALVRDAMPLPDFLIDTLKSQADVNRLDGRAKLSKLARPLLEKLPGGVLKKLLVDRLSLITQVSEADLLPAKAASAPPVGSTRRQAKPQAHSKQHTYITPIRRALSLILQYPQFYEEFTVLNAIPETQVRGIGTIQELHAVCAATDKPTTAILLERYRQASYFDTLMALANHAHNNKESLDDDEARHLIRMNNQRIIEDFNRSQPEQINGELEALIKKAKVTELSETEHARKQQLTEFYLNSLKS</sequence>
<dbReference type="NCBIfam" id="TIGR01391">
    <property type="entry name" value="dnaG"/>
    <property type="match status" value="1"/>
</dbReference>
<dbReference type="InterPro" id="IPR006171">
    <property type="entry name" value="TOPRIM_dom"/>
</dbReference>
<comment type="subunit">
    <text evidence="12">Monomer. Interacts with DnaB.</text>
</comment>
<evidence type="ECO:0000256" key="5">
    <source>
        <dbReference type="ARBA" id="ARBA00022705"/>
    </source>
</evidence>
<reference evidence="17" key="1">
    <citation type="journal article" date="2014" name="Int. J. Syst. Evol. Microbiol.">
        <title>Complete genome sequence of Corynebacterium casei LMG S-19264T (=DSM 44701T), isolated from a smear-ripened cheese.</title>
        <authorList>
            <consortium name="US DOE Joint Genome Institute (JGI-PGF)"/>
            <person name="Walter F."/>
            <person name="Albersmeier A."/>
            <person name="Kalinowski J."/>
            <person name="Ruckert C."/>
        </authorList>
    </citation>
    <scope>NUCLEOTIDE SEQUENCE</scope>
    <source>
        <strain evidence="17">KCTC 12711</strain>
    </source>
</reference>
<dbReference type="GO" id="GO:0008270">
    <property type="term" value="F:zinc ion binding"/>
    <property type="evidence" value="ECO:0007669"/>
    <property type="project" value="UniProtKB-UniRule"/>
</dbReference>
<comment type="cofactor">
    <cofactor evidence="12 13 14">
        <name>Zn(2+)</name>
        <dbReference type="ChEBI" id="CHEBI:29105"/>
    </cofactor>
    <text evidence="12 13 14">Binds 1 zinc ion per monomer.</text>
</comment>
<dbReference type="InterPro" id="IPR016136">
    <property type="entry name" value="DNA_helicase_N/primase_C"/>
</dbReference>
<feature type="region of interest" description="Disordered" evidence="15">
    <location>
        <begin position="438"/>
        <end position="459"/>
    </location>
</feature>